<reference evidence="3" key="2">
    <citation type="journal article" date="2018" name="Plant J.">
        <title>The Sorghum bicolor reference genome: improved assembly, gene annotations, a transcriptome atlas, and signatures of genome organization.</title>
        <authorList>
            <person name="McCormick R.F."/>
            <person name="Truong S.K."/>
            <person name="Sreedasyam A."/>
            <person name="Jenkins J."/>
            <person name="Shu S."/>
            <person name="Sims D."/>
            <person name="Kennedy M."/>
            <person name="Amirebrahimi M."/>
            <person name="Weers B.D."/>
            <person name="McKinley B."/>
            <person name="Mattison A."/>
            <person name="Morishige D.T."/>
            <person name="Grimwood J."/>
            <person name="Schmutz J."/>
            <person name="Mullet J.E."/>
        </authorList>
    </citation>
    <scope>NUCLEOTIDE SEQUENCE [LARGE SCALE GENOMIC DNA]</scope>
    <source>
        <strain evidence="3">cv. BTx623</strain>
    </source>
</reference>
<dbReference type="OMA" id="QHAREIP"/>
<dbReference type="Gramene" id="KXG29570">
    <property type="protein sequence ID" value="KXG29570"/>
    <property type="gene ID" value="SORBI_3004G057300"/>
</dbReference>
<feature type="region of interest" description="Disordered" evidence="1">
    <location>
        <begin position="1"/>
        <end position="28"/>
    </location>
</feature>
<dbReference type="Proteomes" id="UP000000768">
    <property type="component" value="Chromosome 4"/>
</dbReference>
<organism evidence="2 3">
    <name type="scientific">Sorghum bicolor</name>
    <name type="common">Sorghum</name>
    <name type="synonym">Sorghum vulgare</name>
    <dbReference type="NCBI Taxonomy" id="4558"/>
    <lineage>
        <taxon>Eukaryota</taxon>
        <taxon>Viridiplantae</taxon>
        <taxon>Streptophyta</taxon>
        <taxon>Embryophyta</taxon>
        <taxon>Tracheophyta</taxon>
        <taxon>Spermatophyta</taxon>
        <taxon>Magnoliopsida</taxon>
        <taxon>Liliopsida</taxon>
        <taxon>Poales</taxon>
        <taxon>Poaceae</taxon>
        <taxon>PACMAD clade</taxon>
        <taxon>Panicoideae</taxon>
        <taxon>Andropogonodae</taxon>
        <taxon>Andropogoneae</taxon>
        <taxon>Sorghinae</taxon>
        <taxon>Sorghum</taxon>
    </lineage>
</organism>
<dbReference type="AlphaFoldDB" id="A0A194YP02"/>
<name>A0A194YP02_SORBI</name>
<protein>
    <submittedName>
        <fullName evidence="2">Uncharacterized protein</fullName>
    </submittedName>
</protein>
<dbReference type="InParanoid" id="A0A194YP02"/>
<keyword evidence="3" id="KW-1185">Reference proteome</keyword>
<evidence type="ECO:0000313" key="2">
    <source>
        <dbReference type="EMBL" id="KXG29570.1"/>
    </source>
</evidence>
<evidence type="ECO:0000313" key="3">
    <source>
        <dbReference type="Proteomes" id="UP000000768"/>
    </source>
</evidence>
<sequence>MQQPGSGGSAHPSSSLPEAAALDVPGRPDFVTVIEPREDRPIPATAVRAVTPERERRTTRPESVRVYVHRARRPNPDRPSLGRRIAYAYITPAAGGAAASCKADPGPFIRRAIRAAVPRERFELQGPGGHGSDRTVIFCSPEDREAAMEKQPFFALDDGGAAGAASSVRLVREGETSNVRRFRMDSLAHVALLNYPKEQRNEEDIRRNCSGFGYLLEVDPGCYDDDAPDLSPVRVVLSMEHHREIPREVRIRASVALH</sequence>
<reference evidence="2 3" key="1">
    <citation type="journal article" date="2009" name="Nature">
        <title>The Sorghum bicolor genome and the diversification of grasses.</title>
        <authorList>
            <person name="Paterson A.H."/>
            <person name="Bowers J.E."/>
            <person name="Bruggmann R."/>
            <person name="Dubchak I."/>
            <person name="Grimwood J."/>
            <person name="Gundlach H."/>
            <person name="Haberer G."/>
            <person name="Hellsten U."/>
            <person name="Mitros T."/>
            <person name="Poliakov A."/>
            <person name="Schmutz J."/>
            <person name="Spannagl M."/>
            <person name="Tang H."/>
            <person name="Wang X."/>
            <person name="Wicker T."/>
            <person name="Bharti A.K."/>
            <person name="Chapman J."/>
            <person name="Feltus F.A."/>
            <person name="Gowik U."/>
            <person name="Grigoriev I.V."/>
            <person name="Lyons E."/>
            <person name="Maher C.A."/>
            <person name="Martis M."/>
            <person name="Narechania A."/>
            <person name="Otillar R.P."/>
            <person name="Penning B.W."/>
            <person name="Salamov A.A."/>
            <person name="Wang Y."/>
            <person name="Zhang L."/>
            <person name="Carpita N.C."/>
            <person name="Freeling M."/>
            <person name="Gingle A.R."/>
            <person name="Hash C.T."/>
            <person name="Keller B."/>
            <person name="Klein P."/>
            <person name="Kresovich S."/>
            <person name="McCann M.C."/>
            <person name="Ming R."/>
            <person name="Peterson D.G."/>
            <person name="Mehboob-ur-Rahman"/>
            <person name="Ware D."/>
            <person name="Westhoff P."/>
            <person name="Mayer K.F."/>
            <person name="Messing J."/>
            <person name="Rokhsar D.S."/>
        </authorList>
    </citation>
    <scope>NUCLEOTIDE SEQUENCE [LARGE SCALE GENOMIC DNA]</scope>
    <source>
        <strain evidence="3">cv. BTx623</strain>
    </source>
</reference>
<gene>
    <name evidence="2" type="ORF">SORBI_3004G057300</name>
</gene>
<dbReference type="eggNOG" id="ENOG502R3BU">
    <property type="taxonomic scope" value="Eukaryota"/>
</dbReference>
<proteinExistence type="predicted"/>
<dbReference type="EMBL" id="CM000763">
    <property type="protein sequence ID" value="KXG29570.1"/>
    <property type="molecule type" value="Genomic_DNA"/>
</dbReference>
<dbReference type="PANTHER" id="PTHR34303">
    <property type="entry name" value="OS01G0890400 PROTEIN-RELATED"/>
    <property type="match status" value="1"/>
</dbReference>
<accession>A0A194YP02</accession>
<dbReference type="PANTHER" id="PTHR34303:SF6">
    <property type="entry name" value="OS01G0890400 PROTEIN"/>
    <property type="match status" value="1"/>
</dbReference>
<evidence type="ECO:0000256" key="1">
    <source>
        <dbReference type="SAM" id="MobiDB-lite"/>
    </source>
</evidence>